<dbReference type="EMBL" id="KZ678400">
    <property type="protein sequence ID" value="PSR94225.1"/>
    <property type="molecule type" value="Genomic_DNA"/>
</dbReference>
<evidence type="ECO:0000256" key="1">
    <source>
        <dbReference type="SAM" id="MobiDB-lite"/>
    </source>
</evidence>
<feature type="region of interest" description="Disordered" evidence="1">
    <location>
        <begin position="34"/>
        <end position="60"/>
    </location>
</feature>
<dbReference type="InParanoid" id="A0A2T3AEQ1"/>
<feature type="non-terminal residue" evidence="3">
    <location>
        <position position="1"/>
    </location>
</feature>
<gene>
    <name evidence="3" type="ORF">BD289DRAFT_339631</name>
</gene>
<dbReference type="InterPro" id="IPR041622">
    <property type="entry name" value="SLATT_fungi"/>
</dbReference>
<dbReference type="Proteomes" id="UP000241462">
    <property type="component" value="Unassembled WGS sequence"/>
</dbReference>
<proteinExistence type="predicted"/>
<reference evidence="3 4" key="1">
    <citation type="journal article" date="2018" name="Mycol. Prog.">
        <title>Coniella lustricola, a new species from submerged detritus.</title>
        <authorList>
            <person name="Raudabaugh D.B."/>
            <person name="Iturriaga T."/>
            <person name="Carver A."/>
            <person name="Mondo S."/>
            <person name="Pangilinan J."/>
            <person name="Lipzen A."/>
            <person name="He G."/>
            <person name="Amirebrahimi M."/>
            <person name="Grigoriev I.V."/>
            <person name="Miller A.N."/>
        </authorList>
    </citation>
    <scope>NUCLEOTIDE SEQUENCE [LARGE SCALE GENOMIC DNA]</scope>
    <source>
        <strain evidence="3 4">B22-T-1</strain>
    </source>
</reference>
<dbReference type="PANTHER" id="PTHR38793:SF3">
    <property type="entry name" value="SMODS AND SLOG-ASSOCIATING 2TM EFFECTOR DOMAIN-CONTAINING PROTEIN"/>
    <property type="match status" value="1"/>
</dbReference>
<dbReference type="Pfam" id="PF18142">
    <property type="entry name" value="SLATT_fungal"/>
    <property type="match status" value="1"/>
</dbReference>
<evidence type="ECO:0000313" key="3">
    <source>
        <dbReference type="EMBL" id="PSR94225.1"/>
    </source>
</evidence>
<feature type="domain" description="SMODS and SLOG-associating 2TM effector" evidence="2">
    <location>
        <begin position="78"/>
        <end position="192"/>
    </location>
</feature>
<evidence type="ECO:0000313" key="4">
    <source>
        <dbReference type="Proteomes" id="UP000241462"/>
    </source>
</evidence>
<feature type="non-terminal residue" evidence="3">
    <location>
        <position position="193"/>
    </location>
</feature>
<organism evidence="3 4">
    <name type="scientific">Coniella lustricola</name>
    <dbReference type="NCBI Taxonomy" id="2025994"/>
    <lineage>
        <taxon>Eukaryota</taxon>
        <taxon>Fungi</taxon>
        <taxon>Dikarya</taxon>
        <taxon>Ascomycota</taxon>
        <taxon>Pezizomycotina</taxon>
        <taxon>Sordariomycetes</taxon>
        <taxon>Sordariomycetidae</taxon>
        <taxon>Diaporthales</taxon>
        <taxon>Schizoparmaceae</taxon>
        <taxon>Coniella</taxon>
    </lineage>
</organism>
<dbReference type="AlphaFoldDB" id="A0A2T3AEQ1"/>
<dbReference type="NCBIfam" id="NF033635">
    <property type="entry name" value="SLATT_fungal"/>
    <property type="match status" value="1"/>
</dbReference>
<evidence type="ECO:0000259" key="2">
    <source>
        <dbReference type="Pfam" id="PF18142"/>
    </source>
</evidence>
<sequence>DALWSDPLGGPSRGNNDEHLLMFRRAVGINCGLGNSSSPSSERPDNGISPAAPLPSLPTNTTFPPPTATGIYRTILLHQQRTKHLHHAVAGLVWTCHGVQIVLGATLTCLGMKAATYPGTITALGAINTAVAGVLALLKGKNVAEKLGRNEADFGQLRAWIEETDALLAMGVIGRDRKEVGRLVETAFERYNA</sequence>
<accession>A0A2T3AEQ1</accession>
<keyword evidence="4" id="KW-1185">Reference proteome</keyword>
<name>A0A2T3AEQ1_9PEZI</name>
<dbReference type="OrthoDB" id="4472872at2759"/>
<dbReference type="PANTHER" id="PTHR38793">
    <property type="entry name" value="SLATT_FUNGAL DOMAIN-CONTAINING PROTEIN-RELATED"/>
    <property type="match status" value="1"/>
</dbReference>
<protein>
    <recommendedName>
        <fullName evidence="2">SMODS and SLOG-associating 2TM effector domain-containing protein</fullName>
    </recommendedName>
</protein>